<comment type="domain">
    <text evidence="5">Has a modular structure: an endo-beta-1,4-glucanase catalytic module at the N-terminus, a linker rich in serines and threonines, and a C-terminal carbohydrate-binding module (CBM).</text>
</comment>
<dbReference type="PANTHER" id="PTHR33353">
    <property type="entry name" value="PUTATIVE (AFU_ORTHOLOGUE AFUA_1G12560)-RELATED"/>
    <property type="match status" value="1"/>
</dbReference>
<dbReference type="CDD" id="cd21175">
    <property type="entry name" value="LPMO_AA9"/>
    <property type="match status" value="1"/>
</dbReference>
<dbReference type="OrthoDB" id="6038816at2759"/>
<feature type="domain" description="Auxiliary Activity family 9 catalytic" evidence="7">
    <location>
        <begin position="20"/>
        <end position="223"/>
    </location>
</feature>
<evidence type="ECO:0000256" key="2">
    <source>
        <dbReference type="ARBA" id="ARBA00004613"/>
    </source>
</evidence>
<evidence type="ECO:0000256" key="6">
    <source>
        <dbReference type="SAM" id="SignalP"/>
    </source>
</evidence>
<organism evidence="8 9">
    <name type="scientific">Westerdykella ornata</name>
    <dbReference type="NCBI Taxonomy" id="318751"/>
    <lineage>
        <taxon>Eukaryota</taxon>
        <taxon>Fungi</taxon>
        <taxon>Dikarya</taxon>
        <taxon>Ascomycota</taxon>
        <taxon>Pezizomycotina</taxon>
        <taxon>Dothideomycetes</taxon>
        <taxon>Pleosporomycetidae</taxon>
        <taxon>Pleosporales</taxon>
        <taxon>Sporormiaceae</taxon>
        <taxon>Westerdykella</taxon>
    </lineage>
</organism>
<dbReference type="GO" id="GO:0005576">
    <property type="term" value="C:extracellular region"/>
    <property type="evidence" value="ECO:0007669"/>
    <property type="project" value="UniProtKB-SubCell"/>
</dbReference>
<dbReference type="Pfam" id="PF03443">
    <property type="entry name" value="AA9"/>
    <property type="match status" value="1"/>
</dbReference>
<keyword evidence="5" id="KW-0624">Polysaccharide degradation</keyword>
<dbReference type="GeneID" id="54555393"/>
<feature type="chain" id="PRO_5025567863" description="AA9 family lytic polysaccharide monooxygenase" evidence="6">
    <location>
        <begin position="20"/>
        <end position="246"/>
    </location>
</feature>
<evidence type="ECO:0000259" key="7">
    <source>
        <dbReference type="Pfam" id="PF03443"/>
    </source>
</evidence>
<proteinExistence type="predicted"/>
<protein>
    <recommendedName>
        <fullName evidence="5">AA9 family lytic polysaccharide monooxygenase</fullName>
        <ecNumber evidence="5">1.14.99.56</ecNumber>
    </recommendedName>
    <alternativeName>
        <fullName evidence="5">Endo-beta-1,4-glucanase</fullName>
    </alternativeName>
    <alternativeName>
        <fullName evidence="5">Glycosyl hydrolase 61 family protein</fullName>
    </alternativeName>
</protein>
<comment type="subcellular location">
    <subcellularLocation>
        <location evidence="2 5">Secreted</location>
    </subcellularLocation>
</comment>
<dbReference type="RefSeq" id="XP_033648800.1">
    <property type="nucleotide sequence ID" value="XM_033802218.1"/>
</dbReference>
<dbReference type="Gene3D" id="2.70.50.70">
    <property type="match status" value="1"/>
</dbReference>
<dbReference type="InterPro" id="IPR005103">
    <property type="entry name" value="AA9_LPMO"/>
</dbReference>
<evidence type="ECO:0000256" key="5">
    <source>
        <dbReference type="RuleBase" id="RU368122"/>
    </source>
</evidence>
<dbReference type="Proteomes" id="UP000800097">
    <property type="component" value="Unassembled WGS sequence"/>
</dbReference>
<keyword evidence="6" id="KW-0732">Signal</keyword>
<dbReference type="EC" id="1.14.99.56" evidence="5"/>
<evidence type="ECO:0000313" key="8">
    <source>
        <dbReference type="EMBL" id="KAF2271261.1"/>
    </source>
</evidence>
<comment type="function">
    <text evidence="5">Lytic polysaccharide monooxygenase (LMPO) that depolymerizes crystalline and amorphous polysaccharides via the oxidation of scissile alpha- or beta-(1-4)-glycosidic bonds, yielding C1 and/or C4 oxidation products. Catalysis by LPMOs requires the reduction of the active-site copper from Cu(II) to Cu(I) by a reducing agent and H(2)O(2) or O(2) as a cosubstrate.</text>
</comment>
<reference evidence="8" key="1">
    <citation type="journal article" date="2020" name="Stud. Mycol.">
        <title>101 Dothideomycetes genomes: a test case for predicting lifestyles and emergence of pathogens.</title>
        <authorList>
            <person name="Haridas S."/>
            <person name="Albert R."/>
            <person name="Binder M."/>
            <person name="Bloem J."/>
            <person name="Labutti K."/>
            <person name="Salamov A."/>
            <person name="Andreopoulos B."/>
            <person name="Baker S."/>
            <person name="Barry K."/>
            <person name="Bills G."/>
            <person name="Bluhm B."/>
            <person name="Cannon C."/>
            <person name="Castanera R."/>
            <person name="Culley D."/>
            <person name="Daum C."/>
            <person name="Ezra D."/>
            <person name="Gonzalez J."/>
            <person name="Henrissat B."/>
            <person name="Kuo A."/>
            <person name="Liang C."/>
            <person name="Lipzen A."/>
            <person name="Lutzoni F."/>
            <person name="Magnuson J."/>
            <person name="Mondo S."/>
            <person name="Nolan M."/>
            <person name="Ohm R."/>
            <person name="Pangilinan J."/>
            <person name="Park H.-J."/>
            <person name="Ramirez L."/>
            <person name="Alfaro M."/>
            <person name="Sun H."/>
            <person name="Tritt A."/>
            <person name="Yoshinaga Y."/>
            <person name="Zwiers L.-H."/>
            <person name="Turgeon B."/>
            <person name="Goodwin S."/>
            <person name="Spatafora J."/>
            <person name="Crous P."/>
            <person name="Grigoriev I."/>
        </authorList>
    </citation>
    <scope>NUCLEOTIDE SEQUENCE</scope>
    <source>
        <strain evidence="8">CBS 379.55</strain>
    </source>
</reference>
<accession>A0A6A6J3W6</accession>
<sequence length="246" mass="27842">MKNLSALALTALLPSATVAHYYFPHFVINGQVTPEWQYTRKHDNFLNPSWEDGAFLNSNELRCNKGASNHMREPQTAKITAGRDTVGFQTYAGTDGLYHPGPVQIYMSKAPGDVRDYDGSGDWFKVAQWGHRAAGTADSNWITWKMRQFTFKMPAEIPAGQYLIRIEQAATHQPYTNREFYVACAHIEVTSSYNGQKPTPTFKIPGVYSRDQPFFKYDSWAQPQPKVCPMPGPAMWPNNNNLKNLT</sequence>
<comment type="cofactor">
    <cofactor evidence="1">
        <name>Cu(2+)</name>
        <dbReference type="ChEBI" id="CHEBI:29036"/>
    </cofactor>
</comment>
<gene>
    <name evidence="8" type="ORF">EI97DRAFT_489382</name>
</gene>
<keyword evidence="4 5" id="KW-1015">Disulfide bond</keyword>
<dbReference type="EMBL" id="ML986556">
    <property type="protein sequence ID" value="KAF2271261.1"/>
    <property type="molecule type" value="Genomic_DNA"/>
</dbReference>
<name>A0A6A6J3W6_WESOR</name>
<keyword evidence="5" id="KW-0119">Carbohydrate metabolism</keyword>
<evidence type="ECO:0000256" key="3">
    <source>
        <dbReference type="ARBA" id="ARBA00022525"/>
    </source>
</evidence>
<dbReference type="InterPro" id="IPR049892">
    <property type="entry name" value="AA9"/>
</dbReference>
<keyword evidence="3 5" id="KW-0964">Secreted</keyword>
<evidence type="ECO:0000313" key="9">
    <source>
        <dbReference type="Proteomes" id="UP000800097"/>
    </source>
</evidence>
<dbReference type="PANTHER" id="PTHR33353:SF2">
    <property type="entry name" value="ENDO-BETA-1,4-GLUCANASE D"/>
    <property type="match status" value="1"/>
</dbReference>
<dbReference type="GO" id="GO:0008810">
    <property type="term" value="F:cellulase activity"/>
    <property type="evidence" value="ECO:0007669"/>
    <property type="project" value="UniProtKB-UniRule"/>
</dbReference>
<dbReference type="AlphaFoldDB" id="A0A6A6J3W6"/>
<keyword evidence="9" id="KW-1185">Reference proteome</keyword>
<evidence type="ECO:0000256" key="1">
    <source>
        <dbReference type="ARBA" id="ARBA00001973"/>
    </source>
</evidence>
<evidence type="ECO:0000256" key="4">
    <source>
        <dbReference type="ARBA" id="ARBA00023157"/>
    </source>
</evidence>
<feature type="signal peptide" evidence="6">
    <location>
        <begin position="1"/>
        <end position="19"/>
    </location>
</feature>
<keyword evidence="5" id="KW-0136">Cellulose degradation</keyword>
<comment type="catalytic activity">
    <reaction evidence="5">
        <text>[(1-&gt;4)-beta-D-glucosyl]n+m + reduced acceptor + O2 = 4-dehydro-beta-D-glucosyl-[(1-&gt;4)-beta-D-glucosyl]n-1 + [(1-&gt;4)-beta-D-glucosyl]m + acceptor + H2O.</text>
        <dbReference type="EC" id="1.14.99.56"/>
    </reaction>
</comment>
<dbReference type="GO" id="GO:0030245">
    <property type="term" value="P:cellulose catabolic process"/>
    <property type="evidence" value="ECO:0007669"/>
    <property type="project" value="UniProtKB-UniRule"/>
</dbReference>
<dbReference type="GO" id="GO:0030248">
    <property type="term" value="F:cellulose binding"/>
    <property type="evidence" value="ECO:0007669"/>
    <property type="project" value="UniProtKB-UniRule"/>
</dbReference>